<feature type="transmembrane region" description="Helical" evidence="1">
    <location>
        <begin position="186"/>
        <end position="205"/>
    </location>
</feature>
<feature type="signal peptide" evidence="2">
    <location>
        <begin position="1"/>
        <end position="16"/>
    </location>
</feature>
<dbReference type="EMBL" id="CP060712">
    <property type="protein sequence ID" value="QNN49553.1"/>
    <property type="molecule type" value="Genomic_DNA"/>
</dbReference>
<organism evidence="3 4">
    <name type="scientific">Phycicoccus endophyticus</name>
    <dbReference type="NCBI Taxonomy" id="1690220"/>
    <lineage>
        <taxon>Bacteria</taxon>
        <taxon>Bacillati</taxon>
        <taxon>Actinomycetota</taxon>
        <taxon>Actinomycetes</taxon>
        <taxon>Micrococcales</taxon>
        <taxon>Intrasporangiaceae</taxon>
        <taxon>Phycicoccus</taxon>
    </lineage>
</organism>
<feature type="transmembrane region" description="Helical" evidence="1">
    <location>
        <begin position="226"/>
        <end position="250"/>
    </location>
</feature>
<keyword evidence="1" id="KW-1133">Transmembrane helix</keyword>
<reference evidence="3 4" key="1">
    <citation type="submission" date="2020-08" db="EMBL/GenBank/DDBJ databases">
        <title>Genome sequence of Phycicoccus endophyticus JCM 31784T.</title>
        <authorList>
            <person name="Hyun D.-W."/>
            <person name="Bae J.-W."/>
        </authorList>
    </citation>
    <scope>NUCLEOTIDE SEQUENCE [LARGE SCALE GENOMIC DNA]</scope>
    <source>
        <strain evidence="3 4">JCM 31784</strain>
    </source>
</reference>
<feature type="transmembrane region" description="Helical" evidence="1">
    <location>
        <begin position="137"/>
        <end position="155"/>
    </location>
</feature>
<dbReference type="AlphaFoldDB" id="A0A7G9R1S8"/>
<evidence type="ECO:0000313" key="4">
    <source>
        <dbReference type="Proteomes" id="UP000515976"/>
    </source>
</evidence>
<proteinExistence type="predicted"/>
<dbReference type="RefSeq" id="WP_166099103.1">
    <property type="nucleotide sequence ID" value="NZ_BMMY01000005.1"/>
</dbReference>
<dbReference type="Proteomes" id="UP000515976">
    <property type="component" value="Chromosome"/>
</dbReference>
<evidence type="ECO:0000313" key="3">
    <source>
        <dbReference type="EMBL" id="QNN49553.1"/>
    </source>
</evidence>
<gene>
    <name evidence="3" type="ORF">H9L10_15525</name>
</gene>
<evidence type="ECO:0000256" key="2">
    <source>
        <dbReference type="SAM" id="SignalP"/>
    </source>
</evidence>
<keyword evidence="2" id="KW-0732">Signal</keyword>
<name>A0A7G9R1S8_9MICO</name>
<keyword evidence="4" id="KW-1185">Reference proteome</keyword>
<evidence type="ECO:0008006" key="5">
    <source>
        <dbReference type="Google" id="ProtNLM"/>
    </source>
</evidence>
<protein>
    <recommendedName>
        <fullName evidence="5">ABC transporter permease</fullName>
    </recommendedName>
</protein>
<evidence type="ECO:0000256" key="1">
    <source>
        <dbReference type="SAM" id="Phobius"/>
    </source>
</evidence>
<feature type="transmembrane region" description="Helical" evidence="1">
    <location>
        <begin position="106"/>
        <end position="125"/>
    </location>
</feature>
<feature type="transmembrane region" description="Helical" evidence="1">
    <location>
        <begin position="66"/>
        <end position="86"/>
    </location>
</feature>
<keyword evidence="1" id="KW-0812">Transmembrane</keyword>
<feature type="transmembrane region" description="Helical" evidence="1">
    <location>
        <begin position="27"/>
        <end position="45"/>
    </location>
</feature>
<dbReference type="KEGG" id="pei:H9L10_15525"/>
<accession>A0A7G9R1S8</accession>
<feature type="chain" id="PRO_5029020261" description="ABC transporter permease" evidence="2">
    <location>
        <begin position="17"/>
        <end position="365"/>
    </location>
</feature>
<keyword evidence="1" id="KW-0472">Membrane</keyword>
<sequence length="365" mass="37506">MLVVVTAVGSASPARAVSSALGAAADAAPRLLLPFALVVALWMMCPDTDDRVGADRQALGLDAVRWTAARVVLICAVLLVGLGLFVVTRSLAALLLPGSPPSADVAIPRLLTIAVLSSTLFGLWAGSLLRGRRTATALMVSLTTVMITVAVAFAPRGGLGDLVRSLWPVSALRVIAGGGEGVAPQVGATAVASICLVTLWAVFRLSMSESSPSRGTTSPGGDGRRLTFRSVAAVGVAACVAAGSVLPTFLTRTLPWSSRPSTVLQQLSGTDPAARTRTFLEAVWTHNTAAADSLTAQASAARTIGPFRQVVGARPPTLDVHVVDIGSEGTAAVVADGFAQSVTFCMSRRRGAWIVESLSTRQVCS</sequence>